<dbReference type="Proteomes" id="UP001082703">
    <property type="component" value="Unassembled WGS sequence"/>
</dbReference>
<keyword evidence="3" id="KW-1185">Reference proteome</keyword>
<reference evidence="2 3" key="1">
    <citation type="submission" date="2022-11" db="EMBL/GenBank/DDBJ databases">
        <authorList>
            <person name="Caiyu Z."/>
        </authorList>
    </citation>
    <scope>NUCLEOTIDE SEQUENCE [LARGE SCALE GENOMIC DNA]</scope>
    <source>
        <strain evidence="2 3">YR-4</strain>
    </source>
</reference>
<comment type="caution">
    <text evidence="2">The sequence shown here is derived from an EMBL/GenBank/DDBJ whole genome shotgun (WGS) entry which is preliminary data.</text>
</comment>
<feature type="transmembrane region" description="Helical" evidence="1">
    <location>
        <begin position="51"/>
        <end position="69"/>
    </location>
</feature>
<evidence type="ECO:0000256" key="1">
    <source>
        <dbReference type="SAM" id="Phobius"/>
    </source>
</evidence>
<evidence type="ECO:0000313" key="3">
    <source>
        <dbReference type="Proteomes" id="UP001082703"/>
    </source>
</evidence>
<evidence type="ECO:0000313" key="2">
    <source>
        <dbReference type="EMBL" id="MCY1715286.1"/>
    </source>
</evidence>
<keyword evidence="1" id="KW-1133">Transmembrane helix</keyword>
<proteinExistence type="predicted"/>
<keyword evidence="1" id="KW-0472">Membrane</keyword>
<dbReference type="Pfam" id="PF19700">
    <property type="entry name" value="DUF6198"/>
    <property type="match status" value="1"/>
</dbReference>
<feature type="transmembrane region" description="Helical" evidence="1">
    <location>
        <begin position="106"/>
        <end position="129"/>
    </location>
</feature>
<dbReference type="EMBL" id="JAPOHA010000020">
    <property type="protein sequence ID" value="MCY1715286.1"/>
    <property type="molecule type" value="Genomic_DNA"/>
</dbReference>
<keyword evidence="1" id="KW-0812">Transmembrane</keyword>
<organism evidence="2 3">
    <name type="scientific">Caproiciproducens galactitolivorans</name>
    <dbReference type="NCBI Taxonomy" id="642589"/>
    <lineage>
        <taxon>Bacteria</taxon>
        <taxon>Bacillati</taxon>
        <taxon>Bacillota</taxon>
        <taxon>Clostridia</taxon>
        <taxon>Eubacteriales</taxon>
        <taxon>Acutalibacteraceae</taxon>
        <taxon>Caproiciproducens</taxon>
    </lineage>
</organism>
<feature type="transmembrane region" description="Helical" evidence="1">
    <location>
        <begin position="12"/>
        <end position="31"/>
    </location>
</feature>
<protein>
    <submittedName>
        <fullName evidence="2">YitT family protein</fullName>
    </submittedName>
</protein>
<dbReference type="PANTHER" id="PTHR40078:SF1">
    <property type="entry name" value="INTEGRAL MEMBRANE PROTEIN"/>
    <property type="match status" value="1"/>
</dbReference>
<gene>
    <name evidence="2" type="ORF">OUY18_13605</name>
</gene>
<name>A0ABT4BZC7_9FIRM</name>
<dbReference type="RefSeq" id="WP_268059323.1">
    <property type="nucleotide sequence ID" value="NZ_JAPOHA010000020.1"/>
</dbReference>
<dbReference type="InterPro" id="IPR038750">
    <property type="entry name" value="YczE/YyaS-like"/>
</dbReference>
<feature type="transmembrane region" description="Helical" evidence="1">
    <location>
        <begin position="166"/>
        <end position="189"/>
    </location>
</feature>
<accession>A0ABT4BZC7</accession>
<dbReference type="PANTHER" id="PTHR40078">
    <property type="entry name" value="INTEGRAL MEMBRANE PROTEIN-RELATED"/>
    <property type="match status" value="1"/>
</dbReference>
<sequence>MDKTLIKRMAMVLIGTFIMSISVALSIYAGFGTDPCTCLVLGISRKFNQSFGLMVLVVNGVFLAFTFFFDRHLIGFGTIVNMSAIGFLVDLFNKILARLLPQEPELWLRIVCMVLGVLILSFTAALYMYPRLGTSPYDSVSLMVTKYSHIEFRWCRIVCDTLSVLIGWLCGSTVGMGTVITAFCLGPFIKYFTGRLTKRFPLPLAS</sequence>